<keyword evidence="4" id="KW-1185">Reference proteome</keyword>
<reference evidence="2 4" key="1">
    <citation type="journal article" date="2012" name="Nature">
        <title>Algal genomes reveal evolutionary mosaicism and the fate of nucleomorphs.</title>
        <authorList>
            <consortium name="DOE Joint Genome Institute"/>
            <person name="Curtis B.A."/>
            <person name="Tanifuji G."/>
            <person name="Burki F."/>
            <person name="Gruber A."/>
            <person name="Irimia M."/>
            <person name="Maruyama S."/>
            <person name="Arias M.C."/>
            <person name="Ball S.G."/>
            <person name="Gile G.H."/>
            <person name="Hirakawa Y."/>
            <person name="Hopkins J.F."/>
            <person name="Kuo A."/>
            <person name="Rensing S.A."/>
            <person name="Schmutz J."/>
            <person name="Symeonidi A."/>
            <person name="Elias M."/>
            <person name="Eveleigh R.J."/>
            <person name="Herman E.K."/>
            <person name="Klute M.J."/>
            <person name="Nakayama T."/>
            <person name="Obornik M."/>
            <person name="Reyes-Prieto A."/>
            <person name="Armbrust E.V."/>
            <person name="Aves S.J."/>
            <person name="Beiko R.G."/>
            <person name="Coutinho P."/>
            <person name="Dacks J.B."/>
            <person name="Durnford D.G."/>
            <person name="Fast N.M."/>
            <person name="Green B.R."/>
            <person name="Grisdale C.J."/>
            <person name="Hempel F."/>
            <person name="Henrissat B."/>
            <person name="Hoppner M.P."/>
            <person name="Ishida K."/>
            <person name="Kim E."/>
            <person name="Koreny L."/>
            <person name="Kroth P.G."/>
            <person name="Liu Y."/>
            <person name="Malik S.B."/>
            <person name="Maier U.G."/>
            <person name="McRose D."/>
            <person name="Mock T."/>
            <person name="Neilson J.A."/>
            <person name="Onodera N.T."/>
            <person name="Poole A.M."/>
            <person name="Pritham E.J."/>
            <person name="Richards T.A."/>
            <person name="Rocap G."/>
            <person name="Roy S.W."/>
            <person name="Sarai C."/>
            <person name="Schaack S."/>
            <person name="Shirato S."/>
            <person name="Slamovits C.H."/>
            <person name="Spencer D.F."/>
            <person name="Suzuki S."/>
            <person name="Worden A.Z."/>
            <person name="Zauner S."/>
            <person name="Barry K."/>
            <person name="Bell C."/>
            <person name="Bharti A.K."/>
            <person name="Crow J.A."/>
            <person name="Grimwood J."/>
            <person name="Kramer R."/>
            <person name="Lindquist E."/>
            <person name="Lucas S."/>
            <person name="Salamov A."/>
            <person name="McFadden G.I."/>
            <person name="Lane C.E."/>
            <person name="Keeling P.J."/>
            <person name="Gray M.W."/>
            <person name="Grigoriev I.V."/>
            <person name="Archibald J.M."/>
        </authorList>
    </citation>
    <scope>NUCLEOTIDE SEQUENCE</scope>
    <source>
        <strain evidence="2 4">CCMP2712</strain>
    </source>
</reference>
<evidence type="ECO:0000313" key="4">
    <source>
        <dbReference type="Proteomes" id="UP000011087"/>
    </source>
</evidence>
<dbReference type="HOGENOM" id="CLU_1201800_0_0_1"/>
<accession>L1JAD8</accession>
<name>L1JAD8_GUITC</name>
<dbReference type="Proteomes" id="UP000011087">
    <property type="component" value="Unassembled WGS sequence"/>
</dbReference>
<gene>
    <name evidence="2" type="ORF">GUITHDRAFT_108902</name>
</gene>
<protein>
    <submittedName>
        <fullName evidence="2 3">Uncharacterized protein</fullName>
    </submittedName>
</protein>
<evidence type="ECO:0000313" key="2">
    <source>
        <dbReference type="EMBL" id="EKX45262.1"/>
    </source>
</evidence>
<evidence type="ECO:0000313" key="3">
    <source>
        <dbReference type="EnsemblProtists" id="EKX45262"/>
    </source>
</evidence>
<feature type="region of interest" description="Disordered" evidence="1">
    <location>
        <begin position="114"/>
        <end position="143"/>
    </location>
</feature>
<evidence type="ECO:0000256" key="1">
    <source>
        <dbReference type="SAM" id="MobiDB-lite"/>
    </source>
</evidence>
<dbReference type="EMBL" id="JH993000">
    <property type="protein sequence ID" value="EKX45262.1"/>
    <property type="molecule type" value="Genomic_DNA"/>
</dbReference>
<dbReference type="EnsemblProtists" id="EKX45262">
    <property type="protein sequence ID" value="EKX45262"/>
    <property type="gene ID" value="GUITHDRAFT_108902"/>
</dbReference>
<sequence length="231" mass="25288">MLGDGKHVENASFESEGVDLIALSAQSIARVGKHSAWAGSRKTIGFHDSYLDAHVSLALTAGVARVEVGGSAEETSWWLRSFRRWFGSRDQFVSVPVDSETLEQILQQACSDDKARPCKTCEPPSHTALNPSEQERNPSESHDVSLDLDTLDRLDDFLYHDSQSEMDVKALGGFMRIVAFGNGVGKTTAYEEHLNSSFLGRCGSLVRNNACLNLHDLGKRTMMISSISALV</sequence>
<reference evidence="3" key="3">
    <citation type="submission" date="2015-06" db="UniProtKB">
        <authorList>
            <consortium name="EnsemblProtists"/>
        </authorList>
    </citation>
    <scope>IDENTIFICATION</scope>
</reference>
<dbReference type="PaxDb" id="55529-EKX45262"/>
<feature type="compositionally biased region" description="Basic and acidic residues" evidence="1">
    <location>
        <begin position="133"/>
        <end position="143"/>
    </location>
</feature>
<dbReference type="GeneID" id="17301965"/>
<reference evidence="4" key="2">
    <citation type="submission" date="2012-11" db="EMBL/GenBank/DDBJ databases">
        <authorList>
            <person name="Kuo A."/>
            <person name="Curtis B.A."/>
            <person name="Tanifuji G."/>
            <person name="Burki F."/>
            <person name="Gruber A."/>
            <person name="Irimia M."/>
            <person name="Maruyama S."/>
            <person name="Arias M.C."/>
            <person name="Ball S.G."/>
            <person name="Gile G.H."/>
            <person name="Hirakawa Y."/>
            <person name="Hopkins J.F."/>
            <person name="Rensing S.A."/>
            <person name="Schmutz J."/>
            <person name="Symeonidi A."/>
            <person name="Elias M."/>
            <person name="Eveleigh R.J."/>
            <person name="Herman E.K."/>
            <person name="Klute M.J."/>
            <person name="Nakayama T."/>
            <person name="Obornik M."/>
            <person name="Reyes-Prieto A."/>
            <person name="Armbrust E.V."/>
            <person name="Aves S.J."/>
            <person name="Beiko R.G."/>
            <person name="Coutinho P."/>
            <person name="Dacks J.B."/>
            <person name="Durnford D.G."/>
            <person name="Fast N.M."/>
            <person name="Green B.R."/>
            <person name="Grisdale C."/>
            <person name="Hempe F."/>
            <person name="Henrissat B."/>
            <person name="Hoppner M.P."/>
            <person name="Ishida K.-I."/>
            <person name="Kim E."/>
            <person name="Koreny L."/>
            <person name="Kroth P.G."/>
            <person name="Liu Y."/>
            <person name="Malik S.-B."/>
            <person name="Maier U.G."/>
            <person name="McRose D."/>
            <person name="Mock T."/>
            <person name="Neilson J.A."/>
            <person name="Onodera N.T."/>
            <person name="Poole A.M."/>
            <person name="Pritham E.J."/>
            <person name="Richards T.A."/>
            <person name="Rocap G."/>
            <person name="Roy S.W."/>
            <person name="Sarai C."/>
            <person name="Schaack S."/>
            <person name="Shirato S."/>
            <person name="Slamovits C.H."/>
            <person name="Spencer D.F."/>
            <person name="Suzuki S."/>
            <person name="Worden A.Z."/>
            <person name="Zauner S."/>
            <person name="Barry K."/>
            <person name="Bell C."/>
            <person name="Bharti A.K."/>
            <person name="Crow J.A."/>
            <person name="Grimwood J."/>
            <person name="Kramer R."/>
            <person name="Lindquist E."/>
            <person name="Lucas S."/>
            <person name="Salamov A."/>
            <person name="McFadden G.I."/>
            <person name="Lane C.E."/>
            <person name="Keeling P.J."/>
            <person name="Gray M.W."/>
            <person name="Grigoriev I.V."/>
            <person name="Archibald J.M."/>
        </authorList>
    </citation>
    <scope>NUCLEOTIDE SEQUENCE</scope>
    <source>
        <strain evidence="4">CCMP2712</strain>
    </source>
</reference>
<proteinExistence type="predicted"/>
<organism evidence="2">
    <name type="scientific">Guillardia theta (strain CCMP2712)</name>
    <name type="common">Cryptophyte</name>
    <dbReference type="NCBI Taxonomy" id="905079"/>
    <lineage>
        <taxon>Eukaryota</taxon>
        <taxon>Cryptophyceae</taxon>
        <taxon>Pyrenomonadales</taxon>
        <taxon>Geminigeraceae</taxon>
        <taxon>Guillardia</taxon>
    </lineage>
</organism>
<dbReference type="RefSeq" id="XP_005832242.1">
    <property type="nucleotide sequence ID" value="XM_005832185.1"/>
</dbReference>
<dbReference type="AlphaFoldDB" id="L1JAD8"/>
<dbReference type="KEGG" id="gtt:GUITHDRAFT_108902"/>